<evidence type="ECO:0000313" key="1">
    <source>
        <dbReference type="EMBL" id="JAH15159.1"/>
    </source>
</evidence>
<accession>A0A0E9QED8</accession>
<dbReference type="AlphaFoldDB" id="A0A0E9QED8"/>
<protein>
    <submittedName>
        <fullName evidence="1">Uncharacterized protein</fullName>
    </submittedName>
</protein>
<reference evidence="1" key="1">
    <citation type="submission" date="2014-11" db="EMBL/GenBank/DDBJ databases">
        <authorList>
            <person name="Amaro Gonzalez C."/>
        </authorList>
    </citation>
    <scope>NUCLEOTIDE SEQUENCE</scope>
</reference>
<sequence length="29" mass="3184">MMHLVIGGYTWTRSGDQTGLQVCRSVSLS</sequence>
<reference evidence="1" key="2">
    <citation type="journal article" date="2015" name="Fish Shellfish Immunol.">
        <title>Early steps in the European eel (Anguilla anguilla)-Vibrio vulnificus interaction in the gills: Role of the RtxA13 toxin.</title>
        <authorList>
            <person name="Callol A."/>
            <person name="Pajuelo D."/>
            <person name="Ebbesson L."/>
            <person name="Teles M."/>
            <person name="MacKenzie S."/>
            <person name="Amaro C."/>
        </authorList>
    </citation>
    <scope>NUCLEOTIDE SEQUENCE</scope>
</reference>
<dbReference type="EMBL" id="GBXM01093418">
    <property type="protein sequence ID" value="JAH15159.1"/>
    <property type="molecule type" value="Transcribed_RNA"/>
</dbReference>
<name>A0A0E9QED8_ANGAN</name>
<proteinExistence type="predicted"/>
<organism evidence="1">
    <name type="scientific">Anguilla anguilla</name>
    <name type="common">European freshwater eel</name>
    <name type="synonym">Muraena anguilla</name>
    <dbReference type="NCBI Taxonomy" id="7936"/>
    <lineage>
        <taxon>Eukaryota</taxon>
        <taxon>Metazoa</taxon>
        <taxon>Chordata</taxon>
        <taxon>Craniata</taxon>
        <taxon>Vertebrata</taxon>
        <taxon>Euteleostomi</taxon>
        <taxon>Actinopterygii</taxon>
        <taxon>Neopterygii</taxon>
        <taxon>Teleostei</taxon>
        <taxon>Anguilliformes</taxon>
        <taxon>Anguillidae</taxon>
        <taxon>Anguilla</taxon>
    </lineage>
</organism>